<comment type="caution">
    <text evidence="1">The sequence shown here is derived from an EMBL/GenBank/DDBJ whole genome shotgun (WGS) entry which is preliminary data.</text>
</comment>
<organism evidence="1 2">
    <name type="scientific">Pleurodeles waltl</name>
    <name type="common">Iberian ribbed newt</name>
    <dbReference type="NCBI Taxonomy" id="8319"/>
    <lineage>
        <taxon>Eukaryota</taxon>
        <taxon>Metazoa</taxon>
        <taxon>Chordata</taxon>
        <taxon>Craniata</taxon>
        <taxon>Vertebrata</taxon>
        <taxon>Euteleostomi</taxon>
        <taxon>Amphibia</taxon>
        <taxon>Batrachia</taxon>
        <taxon>Caudata</taxon>
        <taxon>Salamandroidea</taxon>
        <taxon>Salamandridae</taxon>
        <taxon>Pleurodelinae</taxon>
        <taxon>Pleurodeles</taxon>
    </lineage>
</organism>
<protein>
    <submittedName>
        <fullName evidence="1">Uncharacterized protein</fullName>
    </submittedName>
</protein>
<sequence length="102" mass="11628">MDLGHAHRKSAQQRLLWDTRICLEENNVAQSEVTHVGKYATASMYGEHTGVTLAVFVCPHYEDSTVLSINDEQDASLPDAVQVLDHFHRYCEDLYALRIMHN</sequence>
<keyword evidence="2" id="KW-1185">Reference proteome</keyword>
<accession>A0AAV7TF19</accession>
<name>A0AAV7TF19_PLEWA</name>
<dbReference type="AlphaFoldDB" id="A0AAV7TF19"/>
<reference evidence="1" key="1">
    <citation type="journal article" date="2022" name="bioRxiv">
        <title>Sequencing and chromosome-scale assembly of the giantPleurodeles waltlgenome.</title>
        <authorList>
            <person name="Brown T."/>
            <person name="Elewa A."/>
            <person name="Iarovenko S."/>
            <person name="Subramanian E."/>
            <person name="Araus A.J."/>
            <person name="Petzold A."/>
            <person name="Susuki M."/>
            <person name="Suzuki K.-i.T."/>
            <person name="Hayashi T."/>
            <person name="Toyoda A."/>
            <person name="Oliveira C."/>
            <person name="Osipova E."/>
            <person name="Leigh N.D."/>
            <person name="Simon A."/>
            <person name="Yun M.H."/>
        </authorList>
    </citation>
    <scope>NUCLEOTIDE SEQUENCE</scope>
    <source>
        <strain evidence="1">20211129_DDA</strain>
        <tissue evidence="1">Liver</tissue>
    </source>
</reference>
<gene>
    <name evidence="1" type="ORF">NDU88_006414</name>
</gene>
<evidence type="ECO:0000313" key="2">
    <source>
        <dbReference type="Proteomes" id="UP001066276"/>
    </source>
</evidence>
<dbReference type="EMBL" id="JANPWB010000007">
    <property type="protein sequence ID" value="KAJ1174594.1"/>
    <property type="molecule type" value="Genomic_DNA"/>
</dbReference>
<evidence type="ECO:0000313" key="1">
    <source>
        <dbReference type="EMBL" id="KAJ1174594.1"/>
    </source>
</evidence>
<proteinExistence type="predicted"/>
<dbReference type="Proteomes" id="UP001066276">
    <property type="component" value="Chromosome 4_1"/>
</dbReference>